<dbReference type="InterPro" id="IPR036388">
    <property type="entry name" value="WH-like_DNA-bd_sf"/>
</dbReference>
<feature type="compositionally biased region" description="Low complexity" evidence="4">
    <location>
        <begin position="1"/>
        <end position="13"/>
    </location>
</feature>
<evidence type="ECO:0000313" key="6">
    <source>
        <dbReference type="EMBL" id="GAA3695750.1"/>
    </source>
</evidence>
<comment type="caution">
    <text evidence="6">The sequence shown here is derived from an EMBL/GenBank/DDBJ whole genome shotgun (WGS) entry which is preliminary data.</text>
</comment>
<feature type="domain" description="HTH luxR-type" evidence="5">
    <location>
        <begin position="36"/>
        <end position="101"/>
    </location>
</feature>
<evidence type="ECO:0000256" key="1">
    <source>
        <dbReference type="ARBA" id="ARBA00023015"/>
    </source>
</evidence>
<dbReference type="SMART" id="SM00421">
    <property type="entry name" value="HTH_LUXR"/>
    <property type="match status" value="1"/>
</dbReference>
<gene>
    <name evidence="6" type="ORF">GCM10023081_36150</name>
</gene>
<evidence type="ECO:0000256" key="4">
    <source>
        <dbReference type="SAM" id="MobiDB-lite"/>
    </source>
</evidence>
<dbReference type="Pfam" id="PF00196">
    <property type="entry name" value="GerE"/>
    <property type="match status" value="1"/>
</dbReference>
<evidence type="ECO:0000256" key="3">
    <source>
        <dbReference type="ARBA" id="ARBA00023163"/>
    </source>
</evidence>
<evidence type="ECO:0000259" key="5">
    <source>
        <dbReference type="PROSITE" id="PS50043"/>
    </source>
</evidence>
<protein>
    <recommendedName>
        <fullName evidence="5">HTH luxR-type domain-containing protein</fullName>
    </recommendedName>
</protein>
<dbReference type="RefSeq" id="WP_345152996.1">
    <property type="nucleotide sequence ID" value="NZ_BAABEO010000024.1"/>
</dbReference>
<reference evidence="7" key="1">
    <citation type="journal article" date="2019" name="Int. J. Syst. Evol. Microbiol.">
        <title>The Global Catalogue of Microorganisms (GCM) 10K type strain sequencing project: providing services to taxonomists for standard genome sequencing and annotation.</title>
        <authorList>
            <consortium name="The Broad Institute Genomics Platform"/>
            <consortium name="The Broad Institute Genome Sequencing Center for Infectious Disease"/>
            <person name="Wu L."/>
            <person name="Ma J."/>
        </authorList>
    </citation>
    <scope>NUCLEOTIDE SEQUENCE [LARGE SCALE GENOMIC DNA]</scope>
    <source>
        <strain evidence="7">JCM 30742</strain>
    </source>
</reference>
<keyword evidence="1" id="KW-0805">Transcription regulation</keyword>
<dbReference type="SUPFAM" id="SSF46894">
    <property type="entry name" value="C-terminal effector domain of the bipartite response regulators"/>
    <property type="match status" value="1"/>
</dbReference>
<dbReference type="PANTHER" id="PTHR44688">
    <property type="entry name" value="DNA-BINDING TRANSCRIPTIONAL ACTIVATOR DEVR_DOSR"/>
    <property type="match status" value="1"/>
</dbReference>
<dbReference type="EMBL" id="BAABEO010000024">
    <property type="protein sequence ID" value="GAA3695750.1"/>
    <property type="molecule type" value="Genomic_DNA"/>
</dbReference>
<keyword evidence="2" id="KW-0238">DNA-binding</keyword>
<proteinExistence type="predicted"/>
<keyword evidence="3" id="KW-0804">Transcription</keyword>
<dbReference type="Gene3D" id="1.10.10.10">
    <property type="entry name" value="Winged helix-like DNA-binding domain superfamily/Winged helix DNA-binding domain"/>
    <property type="match status" value="1"/>
</dbReference>
<dbReference type="InterPro" id="IPR000792">
    <property type="entry name" value="Tscrpt_reg_LuxR_C"/>
</dbReference>
<dbReference type="Proteomes" id="UP001500752">
    <property type="component" value="Unassembled WGS sequence"/>
</dbReference>
<dbReference type="PROSITE" id="PS00622">
    <property type="entry name" value="HTH_LUXR_1"/>
    <property type="match status" value="1"/>
</dbReference>
<keyword evidence="7" id="KW-1185">Reference proteome</keyword>
<name>A0ABP7CW08_9MICC</name>
<dbReference type="PROSITE" id="PS50043">
    <property type="entry name" value="HTH_LUXR_2"/>
    <property type="match status" value="1"/>
</dbReference>
<dbReference type="InterPro" id="IPR016032">
    <property type="entry name" value="Sig_transdc_resp-reg_C-effctor"/>
</dbReference>
<dbReference type="PANTHER" id="PTHR44688:SF16">
    <property type="entry name" value="DNA-BINDING TRANSCRIPTIONAL ACTIVATOR DEVR_DOSR"/>
    <property type="match status" value="1"/>
</dbReference>
<dbReference type="CDD" id="cd06170">
    <property type="entry name" value="LuxR_C_like"/>
    <property type="match status" value="1"/>
</dbReference>
<evidence type="ECO:0000313" key="7">
    <source>
        <dbReference type="Proteomes" id="UP001500752"/>
    </source>
</evidence>
<accession>A0ABP7CW08</accession>
<feature type="region of interest" description="Disordered" evidence="4">
    <location>
        <begin position="1"/>
        <end position="41"/>
    </location>
</feature>
<evidence type="ECO:0000256" key="2">
    <source>
        <dbReference type="ARBA" id="ARBA00023125"/>
    </source>
</evidence>
<dbReference type="PRINTS" id="PR00038">
    <property type="entry name" value="HTHLUXR"/>
</dbReference>
<sequence>MAAARTADVTPRATRPPRPKAKVVLEGAQRSAASHATAGSPELTKREYQIAALVAEGRRNKEIAASLVVSPRTVDGHVESILVKLGFTSRTQIAAWFIGRANQPGTANSS</sequence>
<organism evidence="6 7">
    <name type="scientific">Arthrobacter ginkgonis</name>
    <dbReference type="NCBI Taxonomy" id="1630594"/>
    <lineage>
        <taxon>Bacteria</taxon>
        <taxon>Bacillati</taxon>
        <taxon>Actinomycetota</taxon>
        <taxon>Actinomycetes</taxon>
        <taxon>Micrococcales</taxon>
        <taxon>Micrococcaceae</taxon>
        <taxon>Arthrobacter</taxon>
    </lineage>
</organism>